<organism evidence="1 2">
    <name type="scientific">Streblomastix strix</name>
    <dbReference type="NCBI Taxonomy" id="222440"/>
    <lineage>
        <taxon>Eukaryota</taxon>
        <taxon>Metamonada</taxon>
        <taxon>Preaxostyla</taxon>
        <taxon>Oxymonadida</taxon>
        <taxon>Streblomastigidae</taxon>
        <taxon>Streblomastix</taxon>
    </lineage>
</organism>
<dbReference type="EMBL" id="SNRW01030408">
    <property type="protein sequence ID" value="KAA6358070.1"/>
    <property type="molecule type" value="Genomic_DNA"/>
</dbReference>
<dbReference type="Proteomes" id="UP000324800">
    <property type="component" value="Unassembled WGS sequence"/>
</dbReference>
<proteinExistence type="predicted"/>
<reference evidence="1 2" key="1">
    <citation type="submission" date="2019-03" db="EMBL/GenBank/DDBJ databases">
        <title>Single cell metagenomics reveals metabolic interactions within the superorganism composed of flagellate Streblomastix strix and complex community of Bacteroidetes bacteria on its surface.</title>
        <authorList>
            <person name="Treitli S.C."/>
            <person name="Kolisko M."/>
            <person name="Husnik F."/>
            <person name="Keeling P."/>
            <person name="Hampl V."/>
        </authorList>
    </citation>
    <scope>NUCLEOTIDE SEQUENCE [LARGE SCALE GENOMIC DNA]</scope>
    <source>
        <strain evidence="1">ST1C</strain>
    </source>
</reference>
<evidence type="ECO:0000313" key="2">
    <source>
        <dbReference type="Proteomes" id="UP000324800"/>
    </source>
</evidence>
<evidence type="ECO:0000313" key="1">
    <source>
        <dbReference type="EMBL" id="KAA6358070.1"/>
    </source>
</evidence>
<gene>
    <name evidence="1" type="ORF">EZS28_046404</name>
</gene>
<comment type="caution">
    <text evidence="1">The sequence shown here is derived from an EMBL/GenBank/DDBJ whole genome shotgun (WGS) entry which is preliminary data.</text>
</comment>
<accession>A0A5J4TJU0</accession>
<protein>
    <submittedName>
        <fullName evidence="1">Uncharacterized protein</fullName>
    </submittedName>
</protein>
<name>A0A5J4TJU0_9EUKA</name>
<sequence>MHKNQEYDHQSFAIRQSCRLCLCQILCNGDAQEHCDLVNIRYAGLLAIALSTAGGSGEKQDQEIYWGLNKLSTFLNQFHLGRYYNTPFPPQPNLAKTSVEQIEEEGGSEEIDAQLINKGRLWVSIINYANKSKAAMLNYFINSRSTRPMWYQ</sequence>
<dbReference type="AlphaFoldDB" id="A0A5J4TJU0"/>